<dbReference type="RefSeq" id="WP_010528156.1">
    <property type="nucleotide sequence ID" value="NZ_AFSL01000073.1"/>
</dbReference>
<proteinExistence type="predicted"/>
<dbReference type="GO" id="GO:0004075">
    <property type="term" value="F:biotin carboxylase activity"/>
    <property type="evidence" value="ECO:0007669"/>
    <property type="project" value="UniProtKB-EC"/>
</dbReference>
<dbReference type="EMBL" id="FONA01000004">
    <property type="protein sequence ID" value="SFD92227.1"/>
    <property type="molecule type" value="Genomic_DNA"/>
</dbReference>
<dbReference type="OrthoDB" id="9807469at2"/>
<comment type="catalytic activity">
    <reaction evidence="6">
        <text>N(6)-biotinyl-L-lysyl-[protein] + hydrogencarbonate + ATP = N(6)-carboxybiotinyl-L-lysyl-[protein] + ADP + phosphate + H(+)</text>
        <dbReference type="Rhea" id="RHEA:13501"/>
        <dbReference type="Rhea" id="RHEA-COMP:10505"/>
        <dbReference type="Rhea" id="RHEA-COMP:10506"/>
        <dbReference type="ChEBI" id="CHEBI:15378"/>
        <dbReference type="ChEBI" id="CHEBI:17544"/>
        <dbReference type="ChEBI" id="CHEBI:30616"/>
        <dbReference type="ChEBI" id="CHEBI:43474"/>
        <dbReference type="ChEBI" id="CHEBI:83144"/>
        <dbReference type="ChEBI" id="CHEBI:83145"/>
        <dbReference type="ChEBI" id="CHEBI:456216"/>
        <dbReference type="EC" id="6.3.4.14"/>
    </reaction>
</comment>
<dbReference type="PANTHER" id="PTHR48095:SF2">
    <property type="entry name" value="BIOTIN CARBOXYLASE, CHLOROPLASTIC"/>
    <property type="match status" value="1"/>
</dbReference>
<evidence type="ECO:0000313" key="10">
    <source>
        <dbReference type="EMBL" id="SFD92227.1"/>
    </source>
</evidence>
<keyword evidence="5 7" id="KW-0067">ATP-binding</keyword>
<evidence type="ECO:0000256" key="6">
    <source>
        <dbReference type="ARBA" id="ARBA00048600"/>
    </source>
</evidence>
<dbReference type="Pfam" id="PF02786">
    <property type="entry name" value="CPSase_L_D2"/>
    <property type="match status" value="1"/>
</dbReference>
<dbReference type="PROSITE" id="PS50975">
    <property type="entry name" value="ATP_GRASP"/>
    <property type="match status" value="1"/>
</dbReference>
<protein>
    <recommendedName>
        <fullName evidence="2">biotin carboxylase</fullName>
        <ecNumber evidence="2">6.3.4.14</ecNumber>
    </recommendedName>
</protein>
<dbReference type="SUPFAM" id="SSF52440">
    <property type="entry name" value="PreATP-grasp domain"/>
    <property type="match status" value="1"/>
</dbReference>
<evidence type="ECO:0000256" key="1">
    <source>
        <dbReference type="ARBA" id="ARBA00003761"/>
    </source>
</evidence>
<dbReference type="STRING" id="385682.SAMN05444380_10426"/>
<dbReference type="InterPro" id="IPR011761">
    <property type="entry name" value="ATP-grasp"/>
</dbReference>
<dbReference type="SUPFAM" id="SSF51246">
    <property type="entry name" value="Rudiment single hybrid motif"/>
    <property type="match status" value="1"/>
</dbReference>
<dbReference type="InterPro" id="IPR005482">
    <property type="entry name" value="Biotin_COase_C"/>
</dbReference>
<dbReference type="SUPFAM" id="SSF56059">
    <property type="entry name" value="Glutathione synthetase ATP-binding domain-like"/>
    <property type="match status" value="1"/>
</dbReference>
<dbReference type="AlphaFoldDB" id="A0A1I1WAP8"/>
<dbReference type="InterPro" id="IPR051602">
    <property type="entry name" value="ACC_Biotin_Carboxylase"/>
</dbReference>
<dbReference type="InterPro" id="IPR011054">
    <property type="entry name" value="Rudment_hybrid_motif"/>
</dbReference>
<evidence type="ECO:0000259" key="9">
    <source>
        <dbReference type="PROSITE" id="PS50979"/>
    </source>
</evidence>
<dbReference type="InterPro" id="IPR005481">
    <property type="entry name" value="BC-like_N"/>
</dbReference>
<gene>
    <name evidence="10" type="ORF">SAMN05444380_10426</name>
</gene>
<dbReference type="Proteomes" id="UP000181976">
    <property type="component" value="Unassembled WGS sequence"/>
</dbReference>
<dbReference type="Pfam" id="PF02785">
    <property type="entry name" value="Biotin_carb_C"/>
    <property type="match status" value="1"/>
</dbReference>
<dbReference type="InParanoid" id="A0A1I1WAP8"/>
<evidence type="ECO:0000256" key="5">
    <source>
        <dbReference type="ARBA" id="ARBA00022840"/>
    </source>
</evidence>
<keyword evidence="4 7" id="KW-0547">Nucleotide-binding</keyword>
<accession>A0A1I1WAP8</accession>
<dbReference type="GO" id="GO:0046872">
    <property type="term" value="F:metal ion binding"/>
    <property type="evidence" value="ECO:0007669"/>
    <property type="project" value="InterPro"/>
</dbReference>
<dbReference type="FunFam" id="3.30.1490.20:FF:000018">
    <property type="entry name" value="Biotin carboxylase"/>
    <property type="match status" value="1"/>
</dbReference>
<evidence type="ECO:0000256" key="7">
    <source>
        <dbReference type="PROSITE-ProRule" id="PRU00409"/>
    </source>
</evidence>
<name>A0A1I1WAP8_9BACT</name>
<evidence type="ECO:0000256" key="3">
    <source>
        <dbReference type="ARBA" id="ARBA00022598"/>
    </source>
</evidence>
<comment type="function">
    <text evidence="1">This protein is a component of the acetyl coenzyme A carboxylase complex; first, biotin carboxylase catalyzes the carboxylation of the carrier protein and then the transcarboxylase transfers the carboxyl group to form malonyl-CoA.</text>
</comment>
<dbReference type="SMART" id="SM00878">
    <property type="entry name" value="Biotin_carb_C"/>
    <property type="match status" value="1"/>
</dbReference>
<organism evidence="10 11">
    <name type="scientific">Thermophagus xiamenensis</name>
    <dbReference type="NCBI Taxonomy" id="385682"/>
    <lineage>
        <taxon>Bacteria</taxon>
        <taxon>Pseudomonadati</taxon>
        <taxon>Bacteroidota</taxon>
        <taxon>Bacteroidia</taxon>
        <taxon>Marinilabiliales</taxon>
        <taxon>Marinilabiliaceae</taxon>
        <taxon>Thermophagus</taxon>
    </lineage>
</organism>
<dbReference type="Gene3D" id="3.30.470.20">
    <property type="entry name" value="ATP-grasp fold, B domain"/>
    <property type="match status" value="1"/>
</dbReference>
<evidence type="ECO:0000313" key="11">
    <source>
        <dbReference type="Proteomes" id="UP000181976"/>
    </source>
</evidence>
<dbReference type="EC" id="6.3.4.14" evidence="2"/>
<dbReference type="InterPro" id="IPR016185">
    <property type="entry name" value="PreATP-grasp_dom_sf"/>
</dbReference>
<evidence type="ECO:0000256" key="2">
    <source>
        <dbReference type="ARBA" id="ARBA00013263"/>
    </source>
</evidence>
<keyword evidence="3" id="KW-0436">Ligase</keyword>
<sequence length="497" mass="55823">MKNKIKSVLIANRGEIAIRIARTAKKMGIKTFMFMTHEEPNATYLKSADEIIDVTEETFYNIFTNVNKIIESALKYNIDAIHPGYGFLSENPALARECLHNNIVFIGPSHQHIDQMGNKGVARDIAIKNNVPVLPGSTGVITSLAEAEKIAASIGYPVIVKAVAGGGGKGMRVAYSEDDLPRMFNAASREAMSVFGNAAVFIEKYVENPRHIEFQVLADQHGNVVHLFERECSIQRKHQKLLEEAPSPALDEETRNKMGQDAVRLCKATGYYSVGTVEFLVDEHLNHFFMEMNTRIQVEHPVTEEITGIDLIEQQFRVANGEKLSFTQKDITRKGCAIEFRINAEDVQADFTPDNGIVETIKFPRKRKIRVDSGYVDGDIIPSCYDSLIAKLIVKGADRKAVLKTAISTINNIKIKGVKTTLPFFKMVLNNEAFKQGNYSTSFIETELEQNFYQEDNELVAAILLGMTKYLNEINSIDNQQISEKNVSPWRLSRFFK</sequence>
<reference evidence="10 11" key="1">
    <citation type="submission" date="2016-10" db="EMBL/GenBank/DDBJ databases">
        <authorList>
            <person name="de Groot N.N."/>
        </authorList>
    </citation>
    <scope>NUCLEOTIDE SEQUENCE [LARGE SCALE GENOMIC DNA]</scope>
    <source>
        <strain evidence="10 11">DSM 19012</strain>
    </source>
</reference>
<dbReference type="InterPro" id="IPR011764">
    <property type="entry name" value="Biotin_carboxylation_dom"/>
</dbReference>
<dbReference type="Pfam" id="PF00289">
    <property type="entry name" value="Biotin_carb_N"/>
    <property type="match status" value="1"/>
</dbReference>
<evidence type="ECO:0000256" key="4">
    <source>
        <dbReference type="ARBA" id="ARBA00022741"/>
    </source>
</evidence>
<dbReference type="PANTHER" id="PTHR48095">
    <property type="entry name" value="PYRUVATE CARBOXYLASE SUBUNIT A"/>
    <property type="match status" value="1"/>
</dbReference>
<dbReference type="PROSITE" id="PS50979">
    <property type="entry name" value="BC"/>
    <property type="match status" value="1"/>
</dbReference>
<feature type="domain" description="ATP-grasp" evidence="8">
    <location>
        <begin position="123"/>
        <end position="320"/>
    </location>
</feature>
<dbReference type="PROSITE" id="PS00867">
    <property type="entry name" value="CPSASE_2"/>
    <property type="match status" value="1"/>
</dbReference>
<keyword evidence="11" id="KW-1185">Reference proteome</keyword>
<dbReference type="eggNOG" id="COG0439">
    <property type="taxonomic scope" value="Bacteria"/>
</dbReference>
<dbReference type="InterPro" id="IPR005479">
    <property type="entry name" value="CPAse_ATP-bd"/>
</dbReference>
<feature type="domain" description="Biotin carboxylation" evidence="9">
    <location>
        <begin position="4"/>
        <end position="449"/>
    </location>
</feature>
<evidence type="ECO:0000259" key="8">
    <source>
        <dbReference type="PROSITE" id="PS50975"/>
    </source>
</evidence>
<dbReference type="GO" id="GO:0005524">
    <property type="term" value="F:ATP binding"/>
    <property type="evidence" value="ECO:0007669"/>
    <property type="project" value="UniProtKB-UniRule"/>
</dbReference>